<evidence type="ECO:0000256" key="5">
    <source>
        <dbReference type="RuleBase" id="RU004508"/>
    </source>
</evidence>
<dbReference type="EMBL" id="JABBGH010000005">
    <property type="protein sequence ID" value="NML68046.1"/>
    <property type="molecule type" value="Genomic_DNA"/>
</dbReference>
<keyword evidence="1 4" id="KW-0663">Pyridoxal phosphate</keyword>
<evidence type="ECO:0000256" key="1">
    <source>
        <dbReference type="ARBA" id="ARBA00022898"/>
    </source>
</evidence>
<feature type="active site" description="Proton acceptor" evidence="3">
    <location>
        <position position="186"/>
    </location>
</feature>
<dbReference type="InterPro" id="IPR015421">
    <property type="entry name" value="PyrdxlP-dep_Trfase_major"/>
</dbReference>
<dbReference type="PANTHER" id="PTHR30244:SF36">
    <property type="entry name" value="3-OXO-GLUCOSE-6-PHOSPHATE:GLUTAMATE AMINOTRANSFERASE"/>
    <property type="match status" value="1"/>
</dbReference>
<evidence type="ECO:0000313" key="7">
    <source>
        <dbReference type="Proteomes" id="UP000559626"/>
    </source>
</evidence>
<comment type="similarity">
    <text evidence="2 5">Belongs to the DegT/DnrJ/EryC1 family.</text>
</comment>
<dbReference type="InterPro" id="IPR015424">
    <property type="entry name" value="PyrdxlP-dep_Trfase"/>
</dbReference>
<dbReference type="InterPro" id="IPR000653">
    <property type="entry name" value="DegT/StrS_aminotransferase"/>
</dbReference>
<evidence type="ECO:0000313" key="6">
    <source>
        <dbReference type="EMBL" id="NML68046.1"/>
    </source>
</evidence>
<dbReference type="PIRSF" id="PIRSF000390">
    <property type="entry name" value="PLP_StrS"/>
    <property type="match status" value="1"/>
</dbReference>
<dbReference type="Pfam" id="PF01041">
    <property type="entry name" value="DegT_DnrJ_EryC1"/>
    <property type="match status" value="1"/>
</dbReference>
<evidence type="ECO:0000256" key="2">
    <source>
        <dbReference type="ARBA" id="ARBA00037999"/>
    </source>
</evidence>
<keyword evidence="6" id="KW-0808">Transferase</keyword>
<dbReference type="PANTHER" id="PTHR30244">
    <property type="entry name" value="TRANSAMINASE"/>
    <property type="match status" value="1"/>
</dbReference>
<evidence type="ECO:0000256" key="3">
    <source>
        <dbReference type="PIRSR" id="PIRSR000390-1"/>
    </source>
</evidence>
<dbReference type="AlphaFoldDB" id="A0A7Y0AIL3"/>
<evidence type="ECO:0000256" key="4">
    <source>
        <dbReference type="PIRSR" id="PIRSR000390-2"/>
    </source>
</evidence>
<protein>
    <submittedName>
        <fullName evidence="6">DegT/DnrJ/EryC1/StrS family aminotransferase</fullName>
    </submittedName>
</protein>
<dbReference type="CDD" id="cd00616">
    <property type="entry name" value="AHBA_syn"/>
    <property type="match status" value="1"/>
</dbReference>
<name>A0A7Y0AIL3_9BACT</name>
<accession>A0A7Y0AIL3</accession>
<dbReference type="Gene3D" id="3.40.640.10">
    <property type="entry name" value="Type I PLP-dependent aspartate aminotransferase-like (Major domain)"/>
    <property type="match status" value="1"/>
</dbReference>
<dbReference type="Gene3D" id="3.90.1150.10">
    <property type="entry name" value="Aspartate Aminotransferase, domain 1"/>
    <property type="match status" value="1"/>
</dbReference>
<proteinExistence type="inferred from homology"/>
<comment type="caution">
    <text evidence="6">The sequence shown here is derived from an EMBL/GenBank/DDBJ whole genome shotgun (WGS) entry which is preliminary data.</text>
</comment>
<dbReference type="RefSeq" id="WP_169533753.1">
    <property type="nucleotide sequence ID" value="NZ_JABBGH010000005.1"/>
</dbReference>
<dbReference type="GO" id="GO:0000271">
    <property type="term" value="P:polysaccharide biosynthetic process"/>
    <property type="evidence" value="ECO:0007669"/>
    <property type="project" value="TreeGrafter"/>
</dbReference>
<reference evidence="6 7" key="1">
    <citation type="submission" date="2020-04" db="EMBL/GenBank/DDBJ databases">
        <title>Hymenobacter polaris sp. nov., isolated from Arctic soil.</title>
        <authorList>
            <person name="Dahal R.H."/>
        </authorList>
    </citation>
    <scope>NUCLEOTIDE SEQUENCE [LARGE SCALE GENOMIC DNA]</scope>
    <source>
        <strain evidence="6 7">RP-2-7</strain>
    </source>
</reference>
<sequence length="370" mass="39905">MHIPFLSFAGQHEAIRAEVLAAMAGVYDRQWFVLGEQVAGFEREYSQVSGVAYTVGVGNGLDALHLSLRALGVQPGDEVLVPSNTYVATWLAVTQAGGVPVPVEPDPRTSNLDPARLAAAITPRTRGVLPVHLYGQPCEMTTILEVAARYGLWVVEDNAQAQGATWQGQPTGSFGQANATSFYPSKNLGALGDGGAVTTNDASLAHKLRQLRNYGTDQRYVSETLGYNSRLDELQAAVLRVKLPYLTTWTQQRRQLAAWYGHYLADILGLRLPTVAAGAEPVWHLYIVRTARRAALQQHLAAAGIETLVHYPVPPHLQPAYASLGLGKGALPIAEELAATCLSLPLWPGMTEEMVARVAQAIRIFADGQP</sequence>
<dbReference type="GO" id="GO:0030170">
    <property type="term" value="F:pyridoxal phosphate binding"/>
    <property type="evidence" value="ECO:0007669"/>
    <property type="project" value="TreeGrafter"/>
</dbReference>
<keyword evidence="6" id="KW-0032">Aminotransferase</keyword>
<dbReference type="SUPFAM" id="SSF53383">
    <property type="entry name" value="PLP-dependent transferases"/>
    <property type="match status" value="1"/>
</dbReference>
<gene>
    <name evidence="6" type="ORF">HHL22_22845</name>
</gene>
<dbReference type="Proteomes" id="UP000559626">
    <property type="component" value="Unassembled WGS sequence"/>
</dbReference>
<dbReference type="InterPro" id="IPR015422">
    <property type="entry name" value="PyrdxlP-dep_Trfase_small"/>
</dbReference>
<organism evidence="6 7">
    <name type="scientific">Hymenobacter polaris</name>
    <dbReference type="NCBI Taxonomy" id="2682546"/>
    <lineage>
        <taxon>Bacteria</taxon>
        <taxon>Pseudomonadati</taxon>
        <taxon>Bacteroidota</taxon>
        <taxon>Cytophagia</taxon>
        <taxon>Cytophagales</taxon>
        <taxon>Hymenobacteraceae</taxon>
        <taxon>Hymenobacter</taxon>
    </lineage>
</organism>
<dbReference type="GO" id="GO:0008483">
    <property type="term" value="F:transaminase activity"/>
    <property type="evidence" value="ECO:0007669"/>
    <property type="project" value="UniProtKB-KW"/>
</dbReference>
<feature type="modified residue" description="N6-(pyridoxal phosphate)lysine" evidence="4">
    <location>
        <position position="186"/>
    </location>
</feature>
<keyword evidence="7" id="KW-1185">Reference proteome</keyword>